<keyword evidence="3" id="KW-0732">Signal</keyword>
<dbReference type="EMBL" id="BAAAES010000007">
    <property type="protein sequence ID" value="GAA0662688.1"/>
    <property type="molecule type" value="Genomic_DNA"/>
</dbReference>
<dbReference type="Gene3D" id="2.40.128.30">
    <property type="entry name" value="Avidin-like"/>
    <property type="match status" value="1"/>
</dbReference>
<dbReference type="RefSeq" id="WP_163958634.1">
    <property type="nucleotide sequence ID" value="NZ_BAAAES010000007.1"/>
</dbReference>
<evidence type="ECO:0000256" key="3">
    <source>
        <dbReference type="ARBA" id="ARBA00022729"/>
    </source>
</evidence>
<reference evidence="5 6" key="1">
    <citation type="journal article" date="2019" name="Int. J. Syst. Evol. Microbiol.">
        <title>The Global Catalogue of Microorganisms (GCM) 10K type strain sequencing project: providing services to taxonomists for standard genome sequencing and annotation.</title>
        <authorList>
            <consortium name="The Broad Institute Genomics Platform"/>
            <consortium name="The Broad Institute Genome Sequencing Center for Infectious Disease"/>
            <person name="Wu L."/>
            <person name="Ma J."/>
        </authorList>
    </citation>
    <scope>NUCLEOTIDE SEQUENCE [LARGE SCALE GENOMIC DNA]</scope>
    <source>
        <strain evidence="5 6">JCM 14603</strain>
    </source>
</reference>
<comment type="subcellular location">
    <subcellularLocation>
        <location evidence="1">Secreted</location>
    </subcellularLocation>
</comment>
<keyword evidence="6" id="KW-1185">Reference proteome</keyword>
<accession>A0ABN1HQH6</accession>
<evidence type="ECO:0000313" key="5">
    <source>
        <dbReference type="EMBL" id="GAA0662688.1"/>
    </source>
</evidence>
<gene>
    <name evidence="5" type="ORF">GCM10009102_09540</name>
</gene>
<evidence type="ECO:0000256" key="4">
    <source>
        <dbReference type="SAM" id="MobiDB-lite"/>
    </source>
</evidence>
<keyword evidence="2" id="KW-0964">Secreted</keyword>
<evidence type="ECO:0000313" key="6">
    <source>
        <dbReference type="Proteomes" id="UP001500238"/>
    </source>
</evidence>
<name>A0ABN1HQH6_9SPHN</name>
<feature type="region of interest" description="Disordered" evidence="4">
    <location>
        <begin position="1"/>
        <end position="26"/>
    </location>
</feature>
<sequence>MQHEKALALTLAGGHEDADPAASPLLDSGNTWVNELGSTATFTFGANGMLSGTYTSKVSGGGGTISGAITGYYKGYTIAWSVLWPTNPPAITS</sequence>
<dbReference type="PROSITE" id="PS51326">
    <property type="entry name" value="AVIDIN_2"/>
    <property type="match status" value="1"/>
</dbReference>
<dbReference type="Proteomes" id="UP001500238">
    <property type="component" value="Unassembled WGS sequence"/>
</dbReference>
<organism evidence="5 6">
    <name type="scientific">Sphingomonas insulae</name>
    <dbReference type="NCBI Taxonomy" id="424800"/>
    <lineage>
        <taxon>Bacteria</taxon>
        <taxon>Pseudomonadati</taxon>
        <taxon>Pseudomonadota</taxon>
        <taxon>Alphaproteobacteria</taxon>
        <taxon>Sphingomonadales</taxon>
        <taxon>Sphingomonadaceae</taxon>
        <taxon>Sphingomonas</taxon>
    </lineage>
</organism>
<evidence type="ECO:0000256" key="1">
    <source>
        <dbReference type="ARBA" id="ARBA00004613"/>
    </source>
</evidence>
<evidence type="ECO:0000256" key="2">
    <source>
        <dbReference type="ARBA" id="ARBA00022525"/>
    </source>
</evidence>
<dbReference type="Pfam" id="PF01382">
    <property type="entry name" value="Avidin"/>
    <property type="match status" value="1"/>
</dbReference>
<protein>
    <submittedName>
        <fullName evidence="5">Uncharacterized protein</fullName>
    </submittedName>
</protein>
<dbReference type="InterPro" id="IPR036896">
    <property type="entry name" value="Avidin-like_sf"/>
</dbReference>
<comment type="caution">
    <text evidence="5">The sequence shown here is derived from an EMBL/GenBank/DDBJ whole genome shotgun (WGS) entry which is preliminary data.</text>
</comment>
<dbReference type="InterPro" id="IPR005468">
    <property type="entry name" value="Avidin/str"/>
</dbReference>
<dbReference type="SUPFAM" id="SSF50876">
    <property type="entry name" value="Avidin/streptavidin"/>
    <property type="match status" value="1"/>
</dbReference>
<proteinExistence type="predicted"/>